<gene>
    <name evidence="1" type="ORF">QO015_000699</name>
</gene>
<reference evidence="1 2" key="1">
    <citation type="submission" date="2023-07" db="EMBL/GenBank/DDBJ databases">
        <title>Genomic Encyclopedia of Type Strains, Phase IV (KMG-IV): sequencing the most valuable type-strain genomes for metagenomic binning, comparative biology and taxonomic classification.</title>
        <authorList>
            <person name="Goeker M."/>
        </authorList>
    </citation>
    <scope>NUCLEOTIDE SEQUENCE [LARGE SCALE GENOMIC DNA]</scope>
    <source>
        <strain evidence="1 2">B1-1</strain>
    </source>
</reference>
<dbReference type="Pfam" id="PF07370">
    <property type="entry name" value="DUF1489"/>
    <property type="match status" value="1"/>
</dbReference>
<dbReference type="RefSeq" id="WP_266281440.1">
    <property type="nucleotide sequence ID" value="NZ_JAPKNF010000001.1"/>
</dbReference>
<comment type="caution">
    <text evidence="1">The sequence shown here is derived from an EMBL/GenBank/DDBJ whole genome shotgun (WGS) entry which is preliminary data.</text>
</comment>
<evidence type="ECO:0000313" key="1">
    <source>
        <dbReference type="EMBL" id="MDQ0515086.1"/>
    </source>
</evidence>
<dbReference type="InterPro" id="IPR008320">
    <property type="entry name" value="UCP032025"/>
</dbReference>
<dbReference type="PIRSF" id="PIRSF032025">
    <property type="entry name" value="UCP032025"/>
    <property type="match status" value="1"/>
</dbReference>
<evidence type="ECO:0000313" key="2">
    <source>
        <dbReference type="Proteomes" id="UP001223743"/>
    </source>
</evidence>
<accession>A0ABU0M2B6</accession>
<organism evidence="1 2">
    <name type="scientific">Kaistia geumhonensis</name>
    <dbReference type="NCBI Taxonomy" id="410839"/>
    <lineage>
        <taxon>Bacteria</taxon>
        <taxon>Pseudomonadati</taxon>
        <taxon>Pseudomonadota</taxon>
        <taxon>Alphaproteobacteria</taxon>
        <taxon>Hyphomicrobiales</taxon>
        <taxon>Kaistiaceae</taxon>
        <taxon>Kaistia</taxon>
    </lineage>
</organism>
<dbReference type="EMBL" id="JAUSWJ010000001">
    <property type="protein sequence ID" value="MDQ0515086.1"/>
    <property type="molecule type" value="Genomic_DNA"/>
</dbReference>
<evidence type="ECO:0008006" key="3">
    <source>
        <dbReference type="Google" id="ProtNLM"/>
    </source>
</evidence>
<protein>
    <recommendedName>
        <fullName evidence="3">DUF1489 family protein</fullName>
    </recommendedName>
</protein>
<name>A0ABU0M2B6_9HYPH</name>
<dbReference type="Proteomes" id="UP001223743">
    <property type="component" value="Unassembled WGS sequence"/>
</dbReference>
<sequence length="145" mass="16355">MPLHMIKLCVGVETVDEIVRWIDEDLGRKRRLGLPAEDTHVTRMMPRRIAELLDGGSLYWVVKGQVQCRQRLLDLRAVTGADGIERCEIVFDPEVILTEWQPKRPFQGWRYLEPKDAPRDLAAIGGAGDDLPSALKAELAELGLL</sequence>
<proteinExistence type="predicted"/>
<keyword evidence="2" id="KW-1185">Reference proteome</keyword>